<protein>
    <recommendedName>
        <fullName evidence="1">N-acetyltransferase domain-containing protein</fullName>
    </recommendedName>
</protein>
<dbReference type="PROSITE" id="PS51186">
    <property type="entry name" value="GNAT"/>
    <property type="match status" value="1"/>
</dbReference>
<dbReference type="OrthoDB" id="5372118at2759"/>
<gene>
    <name evidence="2" type="ORF">A0H81_01524</name>
</gene>
<dbReference type="OMA" id="YTTPRWR"/>
<dbReference type="SUPFAM" id="SSF55729">
    <property type="entry name" value="Acyl-CoA N-acyltransferases (Nat)"/>
    <property type="match status" value="1"/>
</dbReference>
<feature type="domain" description="N-acetyltransferase" evidence="1">
    <location>
        <begin position="220"/>
        <end position="365"/>
    </location>
</feature>
<proteinExistence type="predicted"/>
<dbReference type="EMBL" id="LUGG01000001">
    <property type="protein sequence ID" value="OBZ79109.1"/>
    <property type="molecule type" value="Genomic_DNA"/>
</dbReference>
<dbReference type="GO" id="GO:0016747">
    <property type="term" value="F:acyltransferase activity, transferring groups other than amino-acyl groups"/>
    <property type="evidence" value="ECO:0007669"/>
    <property type="project" value="InterPro"/>
</dbReference>
<dbReference type="InterPro" id="IPR013653">
    <property type="entry name" value="GCN5-like_dom"/>
</dbReference>
<dbReference type="Gene3D" id="3.40.630.30">
    <property type="match status" value="1"/>
</dbReference>
<accession>A0A1C7MRQ8</accession>
<dbReference type="InterPro" id="IPR000182">
    <property type="entry name" value="GNAT_dom"/>
</dbReference>
<name>A0A1C7MRQ8_GRIFR</name>
<dbReference type="AlphaFoldDB" id="A0A1C7MRQ8"/>
<dbReference type="Proteomes" id="UP000092993">
    <property type="component" value="Unassembled WGS sequence"/>
</dbReference>
<dbReference type="InterPro" id="IPR016181">
    <property type="entry name" value="Acyl_CoA_acyltransferase"/>
</dbReference>
<evidence type="ECO:0000259" key="1">
    <source>
        <dbReference type="PROSITE" id="PS51186"/>
    </source>
</evidence>
<dbReference type="Pfam" id="PF08445">
    <property type="entry name" value="FR47"/>
    <property type="match status" value="1"/>
</dbReference>
<sequence>MALLQNIPISLPLMPGLNASSSHTIIMQHDTASDFLASSYPTLRRHEASANIVLAHALKRVSAEAALSGYEFMSDTDVKNWLSAADPSSFTPHHNEDAFWLTMWSSSPSGSYTLDLVLACVNWTLGEYPIFLWTPIRPSTLSPSWLVPRDPTAHRISEQLCSSRTRLLGVRNDSTSKTFARIWTALTGFAVEPEPFYAAYFSYCTTDSFQYSDAVLPEGHQLRRSTMADLEPVARLCKEFADDSIFFPLSIERARIEARELIAKGLLWVYDAHGDISTICAVTRNTHRVSAITKVYTTPRWRRRGCAEYLVREVTARLLFDCGKDCVVLYVGHDNSAQRVYDRVGFAGLCGKDKPEGVEDSLELGFVGAKRGHW</sequence>
<organism evidence="2 3">
    <name type="scientific">Grifola frondosa</name>
    <name type="common">Maitake</name>
    <name type="synonym">Polyporus frondosus</name>
    <dbReference type="NCBI Taxonomy" id="5627"/>
    <lineage>
        <taxon>Eukaryota</taxon>
        <taxon>Fungi</taxon>
        <taxon>Dikarya</taxon>
        <taxon>Basidiomycota</taxon>
        <taxon>Agaricomycotina</taxon>
        <taxon>Agaricomycetes</taxon>
        <taxon>Polyporales</taxon>
        <taxon>Grifolaceae</taxon>
        <taxon>Grifola</taxon>
    </lineage>
</organism>
<comment type="caution">
    <text evidence="2">The sequence shown here is derived from an EMBL/GenBank/DDBJ whole genome shotgun (WGS) entry which is preliminary data.</text>
</comment>
<evidence type="ECO:0000313" key="2">
    <source>
        <dbReference type="EMBL" id="OBZ79109.1"/>
    </source>
</evidence>
<reference evidence="2 3" key="1">
    <citation type="submission" date="2016-03" db="EMBL/GenBank/DDBJ databases">
        <title>Whole genome sequencing of Grifola frondosa 9006-11.</title>
        <authorList>
            <person name="Min B."/>
            <person name="Park H."/>
            <person name="Kim J.-G."/>
            <person name="Cho H."/>
            <person name="Oh Y.-L."/>
            <person name="Kong W.-S."/>
            <person name="Choi I.-G."/>
        </authorList>
    </citation>
    <scope>NUCLEOTIDE SEQUENCE [LARGE SCALE GENOMIC DNA]</scope>
    <source>
        <strain evidence="2 3">9006-11</strain>
    </source>
</reference>
<evidence type="ECO:0000313" key="3">
    <source>
        <dbReference type="Proteomes" id="UP000092993"/>
    </source>
</evidence>
<keyword evidence="3" id="KW-1185">Reference proteome</keyword>